<dbReference type="AlphaFoldDB" id="A0A938YXS3"/>
<reference evidence="5" key="1">
    <citation type="submission" date="2021-01" db="EMBL/GenBank/DDBJ databases">
        <title>Active Sulfur Cycling in an Early Earth Analoge.</title>
        <authorList>
            <person name="Hahn C.R."/>
            <person name="Youssef N.H."/>
            <person name="Elshahed M."/>
        </authorList>
    </citation>
    <scope>NUCLEOTIDE SEQUENCE</scope>
    <source>
        <strain evidence="5">Zod_Metabat.1151</strain>
    </source>
</reference>
<evidence type="ECO:0000313" key="6">
    <source>
        <dbReference type="Proteomes" id="UP000809243"/>
    </source>
</evidence>
<keyword evidence="2" id="KW-0251">Elongation factor</keyword>
<protein>
    <recommendedName>
        <fullName evidence="4">Translation elongation factor EF1B beta/delta subunit guanine nucleotide exchange domain-containing protein</fullName>
    </recommendedName>
</protein>
<dbReference type="GO" id="GO:0003746">
    <property type="term" value="F:translation elongation factor activity"/>
    <property type="evidence" value="ECO:0007669"/>
    <property type="project" value="UniProtKB-KW"/>
</dbReference>
<dbReference type="Pfam" id="PF00736">
    <property type="entry name" value="EF1_GNE"/>
    <property type="match status" value="1"/>
</dbReference>
<comment type="similarity">
    <text evidence="1">Belongs to the EF-1-beta/EF-1-delta family.</text>
</comment>
<dbReference type="SMART" id="SM00888">
    <property type="entry name" value="EF1_GNE"/>
    <property type="match status" value="1"/>
</dbReference>
<dbReference type="InterPro" id="IPR014717">
    <property type="entry name" value="Transl_elong_EF1B/ribsomal_bS6"/>
</dbReference>
<evidence type="ECO:0000259" key="4">
    <source>
        <dbReference type="SMART" id="SM00888"/>
    </source>
</evidence>
<accession>A0A938YXS3</accession>
<dbReference type="Gene3D" id="3.30.70.60">
    <property type="match status" value="1"/>
</dbReference>
<evidence type="ECO:0000256" key="2">
    <source>
        <dbReference type="ARBA" id="ARBA00022768"/>
    </source>
</evidence>
<dbReference type="Proteomes" id="UP000809243">
    <property type="component" value="Unassembled WGS sequence"/>
</dbReference>
<evidence type="ECO:0000256" key="3">
    <source>
        <dbReference type="ARBA" id="ARBA00022917"/>
    </source>
</evidence>
<evidence type="ECO:0000313" key="5">
    <source>
        <dbReference type="EMBL" id="MBN2067288.1"/>
    </source>
</evidence>
<organism evidence="5 6">
    <name type="scientific">Candidatus Iainarchaeum sp</name>
    <dbReference type="NCBI Taxonomy" id="3101447"/>
    <lineage>
        <taxon>Archaea</taxon>
        <taxon>Candidatus Iainarchaeota</taxon>
        <taxon>Candidatus Iainarchaeia</taxon>
        <taxon>Candidatus Iainarchaeales</taxon>
        <taxon>Candidatus Iainarchaeaceae</taxon>
        <taxon>Candidatus Iainarchaeum</taxon>
    </lineage>
</organism>
<dbReference type="EMBL" id="JAFGDB010000039">
    <property type="protein sequence ID" value="MBN2067288.1"/>
    <property type="molecule type" value="Genomic_DNA"/>
</dbReference>
<comment type="caution">
    <text evidence="5">The sequence shown here is derived from an EMBL/GenBank/DDBJ whole genome shotgun (WGS) entry which is preliminary data.</text>
</comment>
<gene>
    <name evidence="5" type="ORF">JW744_02375</name>
</gene>
<evidence type="ECO:0000256" key="1">
    <source>
        <dbReference type="ARBA" id="ARBA00007411"/>
    </source>
</evidence>
<proteinExistence type="inferred from homology"/>
<feature type="domain" description="Translation elongation factor EF1B beta/delta subunit guanine nucleotide exchange" evidence="4">
    <location>
        <begin position="3"/>
        <end position="86"/>
    </location>
</feature>
<dbReference type="InterPro" id="IPR036219">
    <property type="entry name" value="eEF-1beta-like_sf"/>
</dbReference>
<keyword evidence="3" id="KW-0648">Protein biosynthesis</keyword>
<dbReference type="SUPFAM" id="SSF54984">
    <property type="entry name" value="eEF-1beta-like"/>
    <property type="match status" value="1"/>
</dbReference>
<name>A0A938YXS3_9ARCH</name>
<dbReference type="InterPro" id="IPR014038">
    <property type="entry name" value="EF1B_bsu/dsu_GNE"/>
</dbReference>
<sequence length="86" mass="9660">MGKTLVIYKINAADMEKLDETIEAIKTVKKGEFRDAKRIPIGFGVEVIKAAFTVPEKNDTIVEELTSELNSLEEVEEAEMQEMTLV</sequence>